<reference evidence="2 3" key="1">
    <citation type="submission" date="2018-05" db="EMBL/GenBank/DDBJ databases">
        <title>Kangiella spongicola genome sequence.</title>
        <authorList>
            <person name="Maclea K.S."/>
            <person name="Goen A.E."/>
            <person name="Kelley C."/>
            <person name="Underriner A."/>
            <person name="Silverwood T."/>
            <person name="Trachtenberg A.M."/>
        </authorList>
    </citation>
    <scope>NUCLEOTIDE SEQUENCE [LARGE SCALE GENOMIC DNA]</scope>
    <source>
        <strain evidence="2 3">ATCC BAA-2076</strain>
    </source>
</reference>
<evidence type="ECO:0000313" key="2">
    <source>
        <dbReference type="EMBL" id="PXF63608.1"/>
    </source>
</evidence>
<keyword evidence="1" id="KW-0472">Membrane</keyword>
<protein>
    <recommendedName>
        <fullName evidence="4">Ubiquinone biosynthesis protein UbiH</fullName>
    </recommendedName>
</protein>
<dbReference type="AlphaFoldDB" id="A0A318D753"/>
<comment type="caution">
    <text evidence="2">The sequence shown here is derived from an EMBL/GenBank/DDBJ whole genome shotgun (WGS) entry which is preliminary data.</text>
</comment>
<evidence type="ECO:0008006" key="4">
    <source>
        <dbReference type="Google" id="ProtNLM"/>
    </source>
</evidence>
<dbReference type="Proteomes" id="UP000247689">
    <property type="component" value="Unassembled WGS sequence"/>
</dbReference>
<name>A0A318D753_9GAMM</name>
<keyword evidence="3" id="KW-1185">Reference proteome</keyword>
<dbReference type="OrthoDB" id="8912654at2"/>
<organism evidence="2 3">
    <name type="scientific">Kangiella spongicola</name>
    <dbReference type="NCBI Taxonomy" id="796379"/>
    <lineage>
        <taxon>Bacteria</taxon>
        <taxon>Pseudomonadati</taxon>
        <taxon>Pseudomonadota</taxon>
        <taxon>Gammaproteobacteria</taxon>
        <taxon>Kangiellales</taxon>
        <taxon>Kangiellaceae</taxon>
        <taxon>Kangiella</taxon>
    </lineage>
</organism>
<sequence>MDSFITHLTSYPNVILAFLMVFIIFYWLLALIGALDIEIFDVPFGVDGDAIPDTHTGDGLTGIAGWMTSWGLTGVPVSVMLTILVSTWWLVCFIGTSLVYGIYDGLFVKIILGTAALLLSFVVSVVATAKIIKPLKGWFVNHVAPKSSSFVGHEATVISSIVNKTAGRVEYNDGQAGLIFNARCDSADSPVKGESVILIAYDVEQEIYQVQKHKEGKTS</sequence>
<feature type="transmembrane region" description="Helical" evidence="1">
    <location>
        <begin position="106"/>
        <end position="129"/>
    </location>
</feature>
<evidence type="ECO:0000313" key="3">
    <source>
        <dbReference type="Proteomes" id="UP000247689"/>
    </source>
</evidence>
<proteinExistence type="predicted"/>
<keyword evidence="1" id="KW-1133">Transmembrane helix</keyword>
<dbReference type="EMBL" id="QICH01000001">
    <property type="protein sequence ID" value="PXF63608.1"/>
    <property type="molecule type" value="Genomic_DNA"/>
</dbReference>
<accession>A0A318D753</accession>
<keyword evidence="1" id="KW-0812">Transmembrane</keyword>
<gene>
    <name evidence="2" type="ORF">DL796_00180</name>
</gene>
<feature type="transmembrane region" description="Helical" evidence="1">
    <location>
        <begin position="14"/>
        <end position="35"/>
    </location>
</feature>
<evidence type="ECO:0000256" key="1">
    <source>
        <dbReference type="SAM" id="Phobius"/>
    </source>
</evidence>
<feature type="transmembrane region" description="Helical" evidence="1">
    <location>
        <begin position="77"/>
        <end position="100"/>
    </location>
</feature>
<dbReference type="RefSeq" id="WP_110198876.1">
    <property type="nucleotide sequence ID" value="NZ_QICH01000001.1"/>
</dbReference>